<dbReference type="Gene3D" id="3.40.50.300">
    <property type="entry name" value="P-loop containing nucleotide triphosphate hydrolases"/>
    <property type="match status" value="1"/>
</dbReference>
<dbReference type="InterPro" id="IPR027417">
    <property type="entry name" value="P-loop_NTPase"/>
</dbReference>
<dbReference type="KEGG" id="cni:Calni_1682"/>
<gene>
    <name evidence="2" type="ordered locus">Calni_1682</name>
</gene>
<name>E4TFT2_CALNY</name>
<evidence type="ECO:0000313" key="3">
    <source>
        <dbReference type="Proteomes" id="UP000007039"/>
    </source>
</evidence>
<accession>E4TFT2</accession>
<dbReference type="eggNOG" id="COG1672">
    <property type="taxonomic scope" value="Bacteria"/>
</dbReference>
<proteinExistence type="predicted"/>
<dbReference type="PANTHER" id="PTHR34825:SF1">
    <property type="entry name" value="AAA-ATPASE-LIKE DOMAIN-CONTAINING PROTEIN"/>
    <property type="match status" value="1"/>
</dbReference>
<dbReference type="RefSeq" id="WP_013451799.1">
    <property type="nucleotide sequence ID" value="NC_014758.1"/>
</dbReference>
<sequence length="511" mass="59954">MKKLPIGIQNFKEIIEDKYIYIDKTEEAYQLVSNYKYVFLSRPRRFGKSLFVDTLKELFEGNKKLFEGLYIYDKWNWDEKYPVIKISWAGDLTTLEKVEDRAIDIFKTNQRLLGIECENNNNPSSCFNELIQKAYEKYNQKVVILIDEYDKPILDVIENVEQAKINRGFLRSLYSIIKDNDAYIRFAFLTGVSKFSKASIFSGLNMLTDISLNPKYGNICGYTQRDLETSFKDYFVDVDMEKVKRWYNGYNFLKDNVYNPFDILQFISNGLVFDNYWFETGTPSFLIKLLKERRYFLPNFSNIVVDKKLLSSFDVEEIDIEVLLYQSGYLTIEKMIQNELLQSIEYKLKIPNIEVQISLNDYIINYLFKTDTRIKDPLIKSLYYGKPEELRDTLMALFASIPYNNYTNNELKLYEGFYASVVYSYLASLGVDLIGEDVTNKGRIDLTVFVSDKIYIIEFKVDGVKGEALSQIKHKNYAQKYLDSGKDIYLVGVEFSSSEKNIVNFEWEKVS</sequence>
<keyword evidence="3" id="KW-1185">Reference proteome</keyword>
<protein>
    <submittedName>
        <fullName evidence="2">AAA-ATPase</fullName>
    </submittedName>
</protein>
<dbReference type="AlphaFoldDB" id="E4TFT2"/>
<dbReference type="PANTHER" id="PTHR34825">
    <property type="entry name" value="CONSERVED PROTEIN, WITH A WEAK D-GALACTARATE DEHYDRATASE/ALTRONATE HYDROLASE DOMAIN"/>
    <property type="match status" value="1"/>
</dbReference>
<dbReference type="EMBL" id="CP002347">
    <property type="protein sequence ID" value="ADR19588.1"/>
    <property type="molecule type" value="Genomic_DNA"/>
</dbReference>
<organism evidence="2 3">
    <name type="scientific">Calditerrivibrio nitroreducens (strain DSM 19672 / NBRC 101217 / Yu37-1)</name>
    <dbReference type="NCBI Taxonomy" id="768670"/>
    <lineage>
        <taxon>Bacteria</taxon>
        <taxon>Pseudomonadati</taxon>
        <taxon>Deferribacterota</taxon>
        <taxon>Deferribacteres</taxon>
        <taxon>Deferribacterales</taxon>
        <taxon>Calditerrivibrionaceae</taxon>
    </lineage>
</organism>
<dbReference type="HOGENOM" id="CLU_021114_0_0_0"/>
<dbReference type="OrthoDB" id="362582at2"/>
<evidence type="ECO:0000313" key="2">
    <source>
        <dbReference type="EMBL" id="ADR19588.1"/>
    </source>
</evidence>
<dbReference type="InterPro" id="IPR018631">
    <property type="entry name" value="AAA-ATPase-like_dom"/>
</dbReference>
<dbReference type="InterPro" id="IPR012547">
    <property type="entry name" value="PDDEXK_9"/>
</dbReference>
<feature type="domain" description="AAA-ATPase-like" evidence="1">
    <location>
        <begin position="5"/>
        <end position="201"/>
    </location>
</feature>
<evidence type="ECO:0000259" key="1">
    <source>
        <dbReference type="Pfam" id="PF09820"/>
    </source>
</evidence>
<reference key="1">
    <citation type="submission" date="2010-11" db="EMBL/GenBank/DDBJ databases">
        <title>The complete genome of chromosome of Calditerrivibrio nitroreducens DSM 19672.</title>
        <authorList>
            <consortium name="US DOE Joint Genome Institute (JGI-PGF)"/>
            <person name="Lucas S."/>
            <person name="Copeland A."/>
            <person name="Lapidus A."/>
            <person name="Bruce D."/>
            <person name="Goodwin L."/>
            <person name="Pitluck S."/>
            <person name="Kyrpides N."/>
            <person name="Mavromatis K."/>
            <person name="Ivanova N."/>
            <person name="Mikhailova N."/>
            <person name="Zeytun A."/>
            <person name="Brettin T."/>
            <person name="Detter J.C."/>
            <person name="Tapia R."/>
            <person name="Han C."/>
            <person name="Land M."/>
            <person name="Hauser L."/>
            <person name="Markowitz V."/>
            <person name="Cheng J.-F."/>
            <person name="Hugenholtz P."/>
            <person name="Woyke T."/>
            <person name="Wu D."/>
            <person name="Spring S."/>
            <person name="Schroeder M."/>
            <person name="Brambilla E."/>
            <person name="Klenk H.-P."/>
            <person name="Eisen J.A."/>
        </authorList>
    </citation>
    <scope>NUCLEOTIDE SEQUENCE [LARGE SCALE GENOMIC DNA]</scope>
    <source>
        <strain>DSM 19672</strain>
    </source>
</reference>
<reference evidence="2 3" key="2">
    <citation type="journal article" date="2011" name="Stand. Genomic Sci.">
        <title>Complete genome sequence of Calditerrivibrio nitroreducens type strain (Yu37-1).</title>
        <authorList>
            <person name="Pitluck S."/>
            <person name="Sikorski J."/>
            <person name="Zeytun A."/>
            <person name="Lapidus A."/>
            <person name="Nolan M."/>
            <person name="Lucas S."/>
            <person name="Hammon N."/>
            <person name="Deshpande S."/>
            <person name="Cheng J.F."/>
            <person name="Tapia R."/>
            <person name="Han C."/>
            <person name="Goodwin L."/>
            <person name="Liolios K."/>
            <person name="Pagani I."/>
            <person name="Ivanova N."/>
            <person name="Mavromatis K."/>
            <person name="Pati A."/>
            <person name="Chen A."/>
            <person name="Palaniappan K."/>
            <person name="Hauser L."/>
            <person name="Chang Y.J."/>
            <person name="Jeffries C.D."/>
            <person name="Detter J.C."/>
            <person name="Brambilla E."/>
            <person name="Djao O.D."/>
            <person name="Rohde M."/>
            <person name="Spring S."/>
            <person name="Goker M."/>
            <person name="Woyke T."/>
            <person name="Bristow J."/>
            <person name="Eisen J.A."/>
            <person name="Markowitz V."/>
            <person name="Hugenholtz P."/>
            <person name="Kyrpides N.C."/>
            <person name="Klenk H.P."/>
            <person name="Land M."/>
        </authorList>
    </citation>
    <scope>NUCLEOTIDE SEQUENCE [LARGE SCALE GENOMIC DNA]</scope>
    <source>
        <strain evidence="3">DSM 19672 / NBRC 101217 / Yu37-1</strain>
    </source>
</reference>
<dbReference type="Pfam" id="PF09820">
    <property type="entry name" value="AAA-ATPase_like"/>
    <property type="match status" value="1"/>
</dbReference>
<dbReference type="Pfam" id="PF08011">
    <property type="entry name" value="PDDEXK_9"/>
    <property type="match status" value="1"/>
</dbReference>
<dbReference type="Proteomes" id="UP000007039">
    <property type="component" value="Chromosome"/>
</dbReference>